<dbReference type="InterPro" id="IPR040980">
    <property type="entry name" value="SWI2_SNF2"/>
</dbReference>
<dbReference type="InterPro" id="IPR014001">
    <property type="entry name" value="Helicase_ATP-bd"/>
</dbReference>
<dbReference type="eggNOG" id="COG0610">
    <property type="taxonomic scope" value="Bacteria"/>
</dbReference>
<evidence type="ECO:0000256" key="1">
    <source>
        <dbReference type="SAM" id="Coils"/>
    </source>
</evidence>
<dbReference type="GO" id="GO:0003677">
    <property type="term" value="F:DNA binding"/>
    <property type="evidence" value="ECO:0007669"/>
    <property type="project" value="UniProtKB-KW"/>
</dbReference>
<dbReference type="STRING" id="626523.GCWU000342_01963"/>
<dbReference type="PROSITE" id="PS51192">
    <property type="entry name" value="HELICASE_ATP_BIND_1"/>
    <property type="match status" value="1"/>
</dbReference>
<keyword evidence="5" id="KW-1185">Reference proteome</keyword>
<feature type="compositionally biased region" description="Polar residues" evidence="2">
    <location>
        <begin position="670"/>
        <end position="681"/>
    </location>
</feature>
<comment type="caution">
    <text evidence="4">The sequence shown here is derived from an EMBL/GenBank/DDBJ whole genome shotgun (WGS) entry which is preliminary data.</text>
</comment>
<dbReference type="GO" id="GO:0005524">
    <property type="term" value="F:ATP binding"/>
    <property type="evidence" value="ECO:0007669"/>
    <property type="project" value="UniProtKB-KW"/>
</dbReference>
<dbReference type="Pfam" id="PF04313">
    <property type="entry name" value="HSDR_N"/>
    <property type="match status" value="1"/>
</dbReference>
<feature type="region of interest" description="Disordered" evidence="2">
    <location>
        <begin position="659"/>
        <end position="683"/>
    </location>
</feature>
<evidence type="ECO:0000259" key="3">
    <source>
        <dbReference type="PROSITE" id="PS51192"/>
    </source>
</evidence>
<dbReference type="AlphaFoldDB" id="C4GE17"/>
<evidence type="ECO:0000313" key="4">
    <source>
        <dbReference type="EMBL" id="EEP27269.1"/>
    </source>
</evidence>
<dbReference type="PANTHER" id="PTHR42927">
    <property type="entry name" value="HELICASE SUPERFAMILY 1 AND 2 DOMAIN-CONTAINING PROTEIN"/>
    <property type="match status" value="1"/>
</dbReference>
<dbReference type="Gene3D" id="3.40.50.300">
    <property type="entry name" value="P-loop containing nucleotide triphosphate hydrolases"/>
    <property type="match status" value="2"/>
</dbReference>
<dbReference type="Proteomes" id="UP000003494">
    <property type="component" value="Unassembled WGS sequence"/>
</dbReference>
<sequence length="1038" mass="119275">MNEKKGFQDRARAYYDGVQSMDESEKRFEEFIEDYLISEEGGWTKATDAGLRGEESRGMNLDIVTLTDFVKSTQPMAWKRFERMCTINPVRQFYKSFENAVVQNGLISVLRYGFKHRGVNFRVCYFKPESELNELAVANYQKNVCQCIRQWHYSEQNKNSIDMLLAVNGIPVIAIELKNQLTGQSVDDAKKQWAYNRNPKEPVFSFNKRILAYFACDLYDVYMTTRLEGPMTNFLPFNQGSNGAGHDGGAGNPPNPTGGYVISYFWENVLQKDKLLDILQKFISYEKTEKKEILPDGSANIKKTEKIIFPRYHQLDVVRKLVDHVRENGPGHNYLIQHSAGSGKSNSIAWTAYRMASLHNAENEAVYDSVIVVTDRRVLDQQLQATISSFDHTLGSVETIDDKKSSKDLLNAINKGKRIIVTTLQKFPVIYEQVNSSVGKHYAIIVDEAHSSQTGQSAMKLKAALADVSDALEEYAELEQKAVDEIEAKDILVQEMLSQGKHSNLSFFAFTATPKGKTLEIFGEPQPDGSFHPFHIYSMRQAIEEGFILDVLANYTTYKMCYQIAKNVPDNPDVPTSKAVRTIRRYEELHPHNLAQKAAIIVETFRDVTKHKIGGLGKMMVVTASRLAAVRYYHEIKRYLEQNDYDDVEIMIAFSGSLKDPDDPDGPEYSESSMNVDSNGNRVKESQTKNVFHDEGDILIVAEKYQTGFDEPLLHTMIVDKELRDVKAVQTLSRLNRTYPGKVDTFVLDFVNDVDRIREAFQPFYQETSLDEEINFDLIYTTQNILHGFNVYSEEDIEAVSQIYFDPDIRKANATQGKISNILKPVADRYNQLNQEQRYQFRREVRAFVKWYNYISQITRMFDKELHKEYILCSYLAKLLPADKTQPFDLDNRVKLEYYRLEKTFEGAIELEAEPGSWKPTQPKKAGGQKDRMSPLDEIIARINEEFFGDFTDADRVMVDTLYSKMRKDAKVKKAAKSNDRQVYEHSIFPGIFDTTAQEAYMENTEAYEQLFLDAEKYRVIQQALAERLYKELHGENK</sequence>
<gene>
    <name evidence="4" type="ORF">GCWU000342_01963</name>
</gene>
<feature type="coiled-coil region" evidence="1">
    <location>
        <begin position="458"/>
        <end position="495"/>
    </location>
</feature>
<dbReference type="RefSeq" id="WP_006906944.1">
    <property type="nucleotide sequence ID" value="NZ_GG665867.1"/>
</dbReference>
<accession>C4GE17</accession>
<feature type="domain" description="Helicase ATP-binding" evidence="3">
    <location>
        <begin position="325"/>
        <end position="532"/>
    </location>
</feature>
<keyword evidence="1" id="KW-0175">Coiled coil</keyword>
<dbReference type="InterPro" id="IPR007409">
    <property type="entry name" value="Restrct_endonuc_type1_HsdR_N"/>
</dbReference>
<protein>
    <submittedName>
        <fullName evidence="4">Type III restriction enzyme, res subunit</fullName>
    </submittedName>
</protein>
<dbReference type="InterPro" id="IPR055180">
    <property type="entry name" value="HsdR_RecA-like_helicase_dom_2"/>
</dbReference>
<dbReference type="InterPro" id="IPR027417">
    <property type="entry name" value="P-loop_NTPase"/>
</dbReference>
<dbReference type="HOGENOM" id="CLU_010804_0_0_9"/>
<dbReference type="SUPFAM" id="SSF52540">
    <property type="entry name" value="P-loop containing nucleoside triphosphate hydrolases"/>
    <property type="match status" value="1"/>
</dbReference>
<dbReference type="PANTHER" id="PTHR42927:SF1">
    <property type="entry name" value="HELICASE SUPERFAMILY 1 AND 2 DOMAIN-CONTAINING PROTEIN"/>
    <property type="match status" value="1"/>
</dbReference>
<dbReference type="Pfam" id="PF18766">
    <property type="entry name" value="SWI2_SNF2"/>
    <property type="match status" value="1"/>
</dbReference>
<evidence type="ECO:0000256" key="2">
    <source>
        <dbReference type="SAM" id="MobiDB-lite"/>
    </source>
</evidence>
<proteinExistence type="predicted"/>
<organism evidence="4 5">
    <name type="scientific">Shuttleworthella satelles DSM 14600</name>
    <dbReference type="NCBI Taxonomy" id="626523"/>
    <lineage>
        <taxon>Bacteria</taxon>
        <taxon>Bacillati</taxon>
        <taxon>Bacillota</taxon>
        <taxon>Clostridia</taxon>
        <taxon>Lachnospirales</taxon>
        <taxon>Lachnospiraceae</taxon>
        <taxon>Shuttleworthella</taxon>
    </lineage>
</organism>
<evidence type="ECO:0000313" key="5">
    <source>
        <dbReference type="Proteomes" id="UP000003494"/>
    </source>
</evidence>
<dbReference type="Pfam" id="PF22679">
    <property type="entry name" value="T1R_D3-like"/>
    <property type="match status" value="1"/>
</dbReference>
<dbReference type="Gene3D" id="3.90.1570.50">
    <property type="match status" value="1"/>
</dbReference>
<dbReference type="EMBL" id="ACIP02000007">
    <property type="protein sequence ID" value="EEP27269.1"/>
    <property type="molecule type" value="Genomic_DNA"/>
</dbReference>
<dbReference type="SMART" id="SM00487">
    <property type="entry name" value="DEXDc"/>
    <property type="match status" value="1"/>
</dbReference>
<name>C4GE17_9FIRM</name>
<dbReference type="GO" id="GO:0009307">
    <property type="term" value="P:DNA restriction-modification system"/>
    <property type="evidence" value="ECO:0007669"/>
    <property type="project" value="UniProtKB-KW"/>
</dbReference>
<dbReference type="GO" id="GO:0009035">
    <property type="term" value="F:type I site-specific deoxyribonuclease activity"/>
    <property type="evidence" value="ECO:0007669"/>
    <property type="project" value="UniProtKB-EC"/>
</dbReference>
<reference evidence="4" key="1">
    <citation type="submission" date="2009-04" db="EMBL/GenBank/DDBJ databases">
        <authorList>
            <person name="Weinstock G."/>
            <person name="Sodergren E."/>
            <person name="Clifton S."/>
            <person name="Fulton L."/>
            <person name="Fulton B."/>
            <person name="Courtney L."/>
            <person name="Fronick C."/>
            <person name="Harrison M."/>
            <person name="Strong C."/>
            <person name="Farmer C."/>
            <person name="Delahaunty K."/>
            <person name="Markovic C."/>
            <person name="Hall O."/>
            <person name="Minx P."/>
            <person name="Tomlinson C."/>
            <person name="Mitreva M."/>
            <person name="Nelson J."/>
            <person name="Hou S."/>
            <person name="Wollam A."/>
            <person name="Pepin K.H."/>
            <person name="Johnson M."/>
            <person name="Bhonagiri V."/>
            <person name="Nash W.E."/>
            <person name="Warren W."/>
            <person name="Chinwalla A."/>
            <person name="Mardis E.R."/>
            <person name="Wilson R.K."/>
        </authorList>
    </citation>
    <scope>NUCLEOTIDE SEQUENCE [LARGE SCALE GENOMIC DNA]</scope>
    <source>
        <strain evidence="4">DSM 14600</strain>
    </source>
</reference>